<proteinExistence type="predicted"/>
<evidence type="ECO:0000313" key="2">
    <source>
        <dbReference type="EMBL" id="KAI5393319.1"/>
    </source>
</evidence>
<dbReference type="Gramene" id="Psat06G0044000-T1">
    <property type="protein sequence ID" value="KAI5393319.1"/>
    <property type="gene ID" value="KIW84_060440"/>
</dbReference>
<gene>
    <name evidence="2" type="ORF">KIW84_060440</name>
</gene>
<protein>
    <submittedName>
        <fullName evidence="2">Uncharacterized protein</fullName>
    </submittedName>
</protein>
<sequence>MTEHGGHVDHAGSSSYLVKTTLAPESISMTDNDSKIEQPKREVLLTPEGHPIRAVRSAQSYGLNLMSTMLGTQMRVEGGTTKLEQTISELTLHYMDRCLSSWSLPWSLSTRLKNLEAARCGEKPRASSRRHLDDAETKAK</sequence>
<name>A0A9D4W2D2_PEA</name>
<accession>A0A9D4W2D2</accession>
<comment type="caution">
    <text evidence="2">The sequence shown here is derived from an EMBL/GenBank/DDBJ whole genome shotgun (WGS) entry which is preliminary data.</text>
</comment>
<evidence type="ECO:0000313" key="3">
    <source>
        <dbReference type="Proteomes" id="UP001058974"/>
    </source>
</evidence>
<organism evidence="2 3">
    <name type="scientific">Pisum sativum</name>
    <name type="common">Garden pea</name>
    <name type="synonym">Lathyrus oleraceus</name>
    <dbReference type="NCBI Taxonomy" id="3888"/>
    <lineage>
        <taxon>Eukaryota</taxon>
        <taxon>Viridiplantae</taxon>
        <taxon>Streptophyta</taxon>
        <taxon>Embryophyta</taxon>
        <taxon>Tracheophyta</taxon>
        <taxon>Spermatophyta</taxon>
        <taxon>Magnoliopsida</taxon>
        <taxon>eudicotyledons</taxon>
        <taxon>Gunneridae</taxon>
        <taxon>Pentapetalae</taxon>
        <taxon>rosids</taxon>
        <taxon>fabids</taxon>
        <taxon>Fabales</taxon>
        <taxon>Fabaceae</taxon>
        <taxon>Papilionoideae</taxon>
        <taxon>50 kb inversion clade</taxon>
        <taxon>NPAAA clade</taxon>
        <taxon>Hologalegina</taxon>
        <taxon>IRL clade</taxon>
        <taxon>Fabeae</taxon>
        <taxon>Lathyrus</taxon>
    </lineage>
</organism>
<keyword evidence="3" id="KW-1185">Reference proteome</keyword>
<reference evidence="2 3" key="1">
    <citation type="journal article" date="2022" name="Nat. Genet.">
        <title>Improved pea reference genome and pan-genome highlight genomic features and evolutionary characteristics.</title>
        <authorList>
            <person name="Yang T."/>
            <person name="Liu R."/>
            <person name="Luo Y."/>
            <person name="Hu S."/>
            <person name="Wang D."/>
            <person name="Wang C."/>
            <person name="Pandey M.K."/>
            <person name="Ge S."/>
            <person name="Xu Q."/>
            <person name="Li N."/>
            <person name="Li G."/>
            <person name="Huang Y."/>
            <person name="Saxena R.K."/>
            <person name="Ji Y."/>
            <person name="Li M."/>
            <person name="Yan X."/>
            <person name="He Y."/>
            <person name="Liu Y."/>
            <person name="Wang X."/>
            <person name="Xiang C."/>
            <person name="Varshney R.K."/>
            <person name="Ding H."/>
            <person name="Gao S."/>
            <person name="Zong X."/>
        </authorList>
    </citation>
    <scope>NUCLEOTIDE SEQUENCE [LARGE SCALE GENOMIC DNA]</scope>
    <source>
        <strain evidence="2 3">cv. Zhongwan 6</strain>
    </source>
</reference>
<evidence type="ECO:0000256" key="1">
    <source>
        <dbReference type="SAM" id="MobiDB-lite"/>
    </source>
</evidence>
<dbReference type="EMBL" id="JAMSHJ010000006">
    <property type="protein sequence ID" value="KAI5393319.1"/>
    <property type="molecule type" value="Genomic_DNA"/>
</dbReference>
<feature type="region of interest" description="Disordered" evidence="1">
    <location>
        <begin position="121"/>
        <end position="140"/>
    </location>
</feature>
<dbReference type="AlphaFoldDB" id="A0A9D4W2D2"/>
<dbReference type="Proteomes" id="UP001058974">
    <property type="component" value="Chromosome 6"/>
</dbReference>